<dbReference type="EMBL" id="FP929003">
    <property type="protein sequence ID" value="CBK41611.1"/>
    <property type="molecule type" value="Genomic_DNA"/>
</dbReference>
<keyword evidence="3" id="KW-1185">Reference proteome</keyword>
<dbReference type="AlphaFoldDB" id="D8PEF2"/>
<dbReference type="HOGENOM" id="CLU_1438486_0_0_0"/>
<reference evidence="2 3" key="1">
    <citation type="journal article" date="2010" name="Proc. Natl. Acad. Sci. U.S.A.">
        <title>A Nitrospira metagenome illuminates the physiology and evolution of globally important nitrite-oxidizing bacteria.</title>
        <authorList>
            <person name="Lucker S."/>
            <person name="Wagner M."/>
            <person name="Maixner F."/>
            <person name="Pelletier E."/>
            <person name="Koch H."/>
            <person name="Vacherie B."/>
            <person name="Rattei T."/>
            <person name="Sinninghe Damste J."/>
            <person name="Spieck E."/>
            <person name="Le Paslier D."/>
            <person name="Daims H."/>
        </authorList>
    </citation>
    <scope>NUCLEOTIDE SEQUENCE [LARGE SCALE GENOMIC DNA]</scope>
</reference>
<evidence type="ECO:0000313" key="2">
    <source>
        <dbReference type="EMBL" id="CBK41611.1"/>
    </source>
</evidence>
<sequence>MNLSRLYSDFNCPFCYAMHERLHSLGVMDRISWHGVQHAPHLPVPMAGWAGHLAAELKQEVQMVRRLAPVLPVAVPPGKPHTGRAIAASARALHIDPLRGGEFVRSLYRLFWVDGQDLSDETVLQREAERQGFASAQIVGTEATTVDAILRAWNDQWAEADHQGVPLLQRPDGTLLVGLMPADVIEEFLS</sequence>
<dbReference type="SUPFAM" id="SSF52833">
    <property type="entry name" value="Thioredoxin-like"/>
    <property type="match status" value="1"/>
</dbReference>
<protein>
    <recommendedName>
        <fullName evidence="1">DSBA-like thioredoxin domain-containing protein</fullName>
    </recommendedName>
</protein>
<accession>D8PEF2</accession>
<organism evidence="2 3">
    <name type="scientific">Nitrospira defluvii</name>
    <dbReference type="NCBI Taxonomy" id="330214"/>
    <lineage>
        <taxon>Bacteria</taxon>
        <taxon>Pseudomonadati</taxon>
        <taxon>Nitrospirota</taxon>
        <taxon>Nitrospiria</taxon>
        <taxon>Nitrospirales</taxon>
        <taxon>Nitrospiraceae</taxon>
        <taxon>Nitrospira</taxon>
    </lineage>
</organism>
<dbReference type="Pfam" id="PF01323">
    <property type="entry name" value="DSBA"/>
    <property type="match status" value="1"/>
</dbReference>
<evidence type="ECO:0000313" key="3">
    <source>
        <dbReference type="Proteomes" id="UP000001660"/>
    </source>
</evidence>
<dbReference type="InterPro" id="IPR001853">
    <property type="entry name" value="DSBA-like_thioredoxin_dom"/>
</dbReference>
<dbReference type="InterPro" id="IPR036249">
    <property type="entry name" value="Thioredoxin-like_sf"/>
</dbReference>
<dbReference type="OrthoDB" id="9799122at2"/>
<evidence type="ECO:0000259" key="1">
    <source>
        <dbReference type="Pfam" id="PF01323"/>
    </source>
</evidence>
<name>D8PEF2_9BACT</name>
<gene>
    <name evidence="2" type="ORF">NIDE1884</name>
</gene>
<dbReference type="GO" id="GO:0016491">
    <property type="term" value="F:oxidoreductase activity"/>
    <property type="evidence" value="ECO:0007669"/>
    <property type="project" value="InterPro"/>
</dbReference>
<dbReference type="STRING" id="330214.NIDE1884"/>
<feature type="domain" description="DSBA-like thioredoxin" evidence="1">
    <location>
        <begin position="6"/>
        <end position="189"/>
    </location>
</feature>
<proteinExistence type="predicted"/>
<dbReference type="KEGG" id="nde:NIDE1884"/>
<dbReference type="eggNOG" id="COG2761">
    <property type="taxonomic scope" value="Bacteria"/>
</dbReference>
<dbReference type="Gene3D" id="3.40.30.10">
    <property type="entry name" value="Glutaredoxin"/>
    <property type="match status" value="1"/>
</dbReference>
<dbReference type="Proteomes" id="UP000001660">
    <property type="component" value="Chromosome"/>
</dbReference>